<protein>
    <submittedName>
        <fullName evidence="1">Uncharacterized protein</fullName>
    </submittedName>
</protein>
<reference evidence="1 2" key="1">
    <citation type="submission" date="2016-10" db="EMBL/GenBank/DDBJ databases">
        <authorList>
            <person name="de Groot N.N."/>
        </authorList>
    </citation>
    <scope>NUCLEOTIDE SEQUENCE [LARGE SCALE GENOMIC DNA]</scope>
    <source>
        <strain evidence="1 2">CGMCC 4.6945</strain>
    </source>
</reference>
<proteinExistence type="predicted"/>
<accession>A0A1I0YHR5</accession>
<name>A0A1I0YHR5_9CELL</name>
<dbReference type="Proteomes" id="UP000199012">
    <property type="component" value="Unassembled WGS sequence"/>
</dbReference>
<gene>
    <name evidence="1" type="ORF">SAMN05421867_107146</name>
</gene>
<organism evidence="1 2">
    <name type="scientific">Cellulomonas marina</name>
    <dbReference type="NCBI Taxonomy" id="988821"/>
    <lineage>
        <taxon>Bacteria</taxon>
        <taxon>Bacillati</taxon>
        <taxon>Actinomycetota</taxon>
        <taxon>Actinomycetes</taxon>
        <taxon>Micrococcales</taxon>
        <taxon>Cellulomonadaceae</taxon>
        <taxon>Cellulomonas</taxon>
    </lineage>
</organism>
<keyword evidence="2" id="KW-1185">Reference proteome</keyword>
<evidence type="ECO:0000313" key="1">
    <source>
        <dbReference type="EMBL" id="SFB12286.1"/>
    </source>
</evidence>
<sequence length="54" mass="5784">MERFSLEPTDTGLVDEFVTDRVVALPAARVQAWARMASRVAAAGVPTQRPTVAA</sequence>
<dbReference type="EMBL" id="FOKA01000007">
    <property type="protein sequence ID" value="SFB12286.1"/>
    <property type="molecule type" value="Genomic_DNA"/>
</dbReference>
<evidence type="ECO:0000313" key="2">
    <source>
        <dbReference type="Proteomes" id="UP000199012"/>
    </source>
</evidence>
<dbReference type="AlphaFoldDB" id="A0A1I0YHR5"/>
<dbReference type="RefSeq" id="WP_175499452.1">
    <property type="nucleotide sequence ID" value="NZ_BONM01000008.1"/>
</dbReference>